<evidence type="ECO:0000259" key="1">
    <source>
        <dbReference type="Pfam" id="PF13966"/>
    </source>
</evidence>
<dbReference type="PANTHER" id="PTHR47074:SF48">
    <property type="entry name" value="POLYNUCLEOTIDYL TRANSFERASE, RIBONUCLEASE H-LIKE SUPERFAMILY PROTEIN"/>
    <property type="match status" value="1"/>
</dbReference>
<gene>
    <name evidence="2" type="ORF">CIPAW_09G167800</name>
</gene>
<feature type="domain" description="Reverse transcriptase zinc-binding" evidence="1">
    <location>
        <begin position="103"/>
        <end position="198"/>
    </location>
</feature>
<organism evidence="2 3">
    <name type="scientific">Carya illinoinensis</name>
    <name type="common">Pecan</name>
    <dbReference type="NCBI Taxonomy" id="32201"/>
    <lineage>
        <taxon>Eukaryota</taxon>
        <taxon>Viridiplantae</taxon>
        <taxon>Streptophyta</taxon>
        <taxon>Embryophyta</taxon>
        <taxon>Tracheophyta</taxon>
        <taxon>Spermatophyta</taxon>
        <taxon>Magnoliopsida</taxon>
        <taxon>eudicotyledons</taxon>
        <taxon>Gunneridae</taxon>
        <taxon>Pentapetalae</taxon>
        <taxon>rosids</taxon>
        <taxon>fabids</taxon>
        <taxon>Fagales</taxon>
        <taxon>Juglandaceae</taxon>
        <taxon>Carya</taxon>
    </lineage>
</organism>
<reference evidence="2" key="1">
    <citation type="submission" date="2020-12" db="EMBL/GenBank/DDBJ databases">
        <title>WGS assembly of Carya illinoinensis cv. Pawnee.</title>
        <authorList>
            <person name="Platts A."/>
            <person name="Shu S."/>
            <person name="Wright S."/>
            <person name="Barry K."/>
            <person name="Edger P."/>
            <person name="Pires J.C."/>
            <person name="Schmutz J."/>
        </authorList>
    </citation>
    <scope>NUCLEOTIDE SEQUENCE</scope>
    <source>
        <tissue evidence="2">Leaf</tissue>
    </source>
</reference>
<evidence type="ECO:0000313" key="2">
    <source>
        <dbReference type="EMBL" id="KAG6642829.1"/>
    </source>
</evidence>
<protein>
    <recommendedName>
        <fullName evidence="1">Reverse transcriptase zinc-binding domain-containing protein</fullName>
    </recommendedName>
</protein>
<dbReference type="PANTHER" id="PTHR47074">
    <property type="entry name" value="BNAC02G40300D PROTEIN"/>
    <property type="match status" value="1"/>
</dbReference>
<proteinExistence type="predicted"/>
<dbReference type="Proteomes" id="UP000811609">
    <property type="component" value="Chromosome 9"/>
</dbReference>
<dbReference type="InterPro" id="IPR052929">
    <property type="entry name" value="RNase_H-like_EbsB-rel"/>
</dbReference>
<dbReference type="EMBL" id="CM031817">
    <property type="protein sequence ID" value="KAG6642829.1"/>
    <property type="molecule type" value="Genomic_DNA"/>
</dbReference>
<dbReference type="Pfam" id="PF13966">
    <property type="entry name" value="zf-RVT"/>
    <property type="match status" value="1"/>
</dbReference>
<dbReference type="InterPro" id="IPR026960">
    <property type="entry name" value="RVT-Znf"/>
</dbReference>
<evidence type="ECO:0000313" key="3">
    <source>
        <dbReference type="Proteomes" id="UP000811609"/>
    </source>
</evidence>
<dbReference type="AlphaFoldDB" id="A0A8T1PF04"/>
<keyword evidence="3" id="KW-1185">Reference proteome</keyword>
<sequence length="334" mass="38530">MQASLKLLRAGLSWRIGNGLQVKIWEDKWLPRPHFLVPPSNLNDTATVTWVSELINRVLRCWDESLLTKWFPQSMVDIIKTIPISLGQRGDRMIREGTNNGIFTVKSAYNLHRELLANEGGGSSMVQTQSDSWKDMWKLQVPNSVRMFLWRACNDSLPTFKNLQKRKITEDKMCPICHLEEESVTHVLWSCGAAQDVWCQASRQLQKLSLDGTHFESIWGQLYRKLPKPTLEEAGMLLRLIWSRRNDYVHGKELRHPKEIINKVHEDLQCLKENNSNVLTATLPACPQSPQRWKKPPEGRYKMNWDAAFNTSKNLIGIGAIIRDYNGLVLVILY</sequence>
<name>A0A8T1PF04_CARIL</name>
<comment type="caution">
    <text evidence="2">The sequence shown here is derived from an EMBL/GenBank/DDBJ whole genome shotgun (WGS) entry which is preliminary data.</text>
</comment>
<accession>A0A8T1PF04</accession>